<dbReference type="InterPro" id="IPR036047">
    <property type="entry name" value="F-box-like_dom_sf"/>
</dbReference>
<dbReference type="SUPFAM" id="SSF81383">
    <property type="entry name" value="F-box domain"/>
    <property type="match status" value="1"/>
</dbReference>
<dbReference type="GeneID" id="89971636"/>
<proteinExistence type="predicted"/>
<evidence type="ECO:0000313" key="3">
    <source>
        <dbReference type="Proteomes" id="UP001358417"/>
    </source>
</evidence>
<dbReference type="SUPFAM" id="SSF69322">
    <property type="entry name" value="Tricorn protease domain 2"/>
    <property type="match status" value="1"/>
</dbReference>
<feature type="domain" description="F-box" evidence="1">
    <location>
        <begin position="148"/>
        <end position="188"/>
    </location>
</feature>
<sequence length="884" mass="97990">MTCPSPADAPITPSIALNDETLDEDEHGGSLVFQNPFTDDGGPLRKVSVTSESTTYYIRQNAFPGHRDTFARLGHSQTFQGFYDPNSTSLSYSAPPNLWPSTPAAIPPALVQLLSKYVSFSDYKLMRLVCRQWCQDLPNPCFSALYRLPRELIQETMSYLSPCDFDAARHTCASWYCAGQHERLQKNMLKLGFCTTAFEEDMRLHFSIPGDNACSSELLGISTRRQSADLSCLNQEWICGKHLATESTLSPSWCCGQRVTRESTLSSSRSGWNPESHKAPTGRLFLRETIDFTRLLSSITNGTQRAKFTVSACGRFVLVNSGCDISIFNLHDRKDTLKPVVRLAAGIEVLKVSMDTSSERYAVAALLAGRKGMLWELVGDMTQAHYRSVSGEPISLGMQTDIHSSASSPESREIALNLSVRSTDYHAVVVFQRILGHSNGRTDSPSPVLVPHSYSCQNEHLRQATTELPDFILGHESHHNMYSIPILANATALYTNLGSADDEPRSVAICPNRKCAAYGCRMGIELHWVDASTGGDLSRWFPLAAPSDYLYFLPTRDNIDLRKKLRLISSAAGPNMTMLTRRESNPDNLEFRSISTNPHQSMTRLLFSNLPFSAAAVSAGEWSNPQTTTQRQNNLVEGVLRTVDCDHHGAVPISDGVHLLFTDPVTNLLCLGADAPLGWPTKLLRKIVFIPPHMDAKNKNGLVPWRYTAGQELRWGVRVVLAFHDGTIVLYNVPRDLFERLQKSQNSSDAWIENQGVIGQSDLLMDSLMDSQGPISIPSINGDGLSSKVVQITGAELVRVEDDTIDDLAVDTSFGGFSMWIFCRSGMARLYNIHDSKNGRVRSRYIGENGLIYQCTARRKKIEGSPEGCRGIEKDHAKPHVTWA</sequence>
<name>A0AAV9N7W0_9EURO</name>
<reference evidence="2 3" key="1">
    <citation type="submission" date="2023-08" db="EMBL/GenBank/DDBJ databases">
        <title>Black Yeasts Isolated from many extreme environments.</title>
        <authorList>
            <person name="Coleine C."/>
            <person name="Stajich J.E."/>
            <person name="Selbmann L."/>
        </authorList>
    </citation>
    <scope>NUCLEOTIDE SEQUENCE [LARGE SCALE GENOMIC DNA]</scope>
    <source>
        <strain evidence="2 3">CCFEE 5792</strain>
    </source>
</reference>
<accession>A0AAV9N7W0</accession>
<evidence type="ECO:0000313" key="2">
    <source>
        <dbReference type="EMBL" id="KAK5050890.1"/>
    </source>
</evidence>
<dbReference type="Proteomes" id="UP001358417">
    <property type="component" value="Unassembled WGS sequence"/>
</dbReference>
<comment type="caution">
    <text evidence="2">The sequence shown here is derived from an EMBL/GenBank/DDBJ whole genome shotgun (WGS) entry which is preliminary data.</text>
</comment>
<dbReference type="EMBL" id="JAVRRD010000016">
    <property type="protein sequence ID" value="KAK5050890.1"/>
    <property type="molecule type" value="Genomic_DNA"/>
</dbReference>
<dbReference type="InterPro" id="IPR001810">
    <property type="entry name" value="F-box_dom"/>
</dbReference>
<keyword evidence="3" id="KW-1185">Reference proteome</keyword>
<feature type="domain" description="F-box" evidence="1">
    <location>
        <begin position="106"/>
        <end position="146"/>
    </location>
</feature>
<dbReference type="SMART" id="SM00256">
    <property type="entry name" value="FBOX"/>
    <property type="match status" value="2"/>
</dbReference>
<protein>
    <recommendedName>
        <fullName evidence="1">F-box domain-containing protein</fullName>
    </recommendedName>
</protein>
<gene>
    <name evidence="2" type="ORF">LTR84_003449</name>
</gene>
<evidence type="ECO:0000259" key="1">
    <source>
        <dbReference type="SMART" id="SM00256"/>
    </source>
</evidence>
<dbReference type="RefSeq" id="XP_064705390.1">
    <property type="nucleotide sequence ID" value="XM_064847037.1"/>
</dbReference>
<dbReference type="Pfam" id="PF00646">
    <property type="entry name" value="F-box"/>
    <property type="match status" value="1"/>
</dbReference>
<dbReference type="AlphaFoldDB" id="A0AAV9N7W0"/>
<organism evidence="2 3">
    <name type="scientific">Exophiala bonariae</name>
    <dbReference type="NCBI Taxonomy" id="1690606"/>
    <lineage>
        <taxon>Eukaryota</taxon>
        <taxon>Fungi</taxon>
        <taxon>Dikarya</taxon>
        <taxon>Ascomycota</taxon>
        <taxon>Pezizomycotina</taxon>
        <taxon>Eurotiomycetes</taxon>
        <taxon>Chaetothyriomycetidae</taxon>
        <taxon>Chaetothyriales</taxon>
        <taxon>Herpotrichiellaceae</taxon>
        <taxon>Exophiala</taxon>
    </lineage>
</organism>